<reference evidence="1 2" key="2">
    <citation type="journal article" date="2022" name="Mol. Ecol. Resour.">
        <title>The genomes of chicory, endive, great burdock and yacon provide insights into Asteraceae paleo-polyploidization history and plant inulin production.</title>
        <authorList>
            <person name="Fan W."/>
            <person name="Wang S."/>
            <person name="Wang H."/>
            <person name="Wang A."/>
            <person name="Jiang F."/>
            <person name="Liu H."/>
            <person name="Zhao H."/>
            <person name="Xu D."/>
            <person name="Zhang Y."/>
        </authorList>
    </citation>
    <scope>NUCLEOTIDE SEQUENCE [LARGE SCALE GENOMIC DNA]</scope>
    <source>
        <strain evidence="2">cv. Punajuju</strain>
        <tissue evidence="1">Leaves</tissue>
    </source>
</reference>
<sequence length="79" mass="8309">MTESSSSVGLSEAGLTGVNDELEEPGSIIPDSDERQPPISSELVDGIVVDIDTSDGSESDDDVIGIDGHDSDYNENVKR</sequence>
<proteinExistence type="predicted"/>
<gene>
    <name evidence="1" type="ORF">L2E82_46801</name>
</gene>
<dbReference type="Proteomes" id="UP001055811">
    <property type="component" value="Linkage Group LG09"/>
</dbReference>
<reference evidence="2" key="1">
    <citation type="journal article" date="2022" name="Mol. Ecol. Resour.">
        <title>The genomes of chicory, endive, great burdock and yacon provide insights into Asteraceae palaeo-polyploidization history and plant inulin production.</title>
        <authorList>
            <person name="Fan W."/>
            <person name="Wang S."/>
            <person name="Wang H."/>
            <person name="Wang A."/>
            <person name="Jiang F."/>
            <person name="Liu H."/>
            <person name="Zhao H."/>
            <person name="Xu D."/>
            <person name="Zhang Y."/>
        </authorList>
    </citation>
    <scope>NUCLEOTIDE SEQUENCE [LARGE SCALE GENOMIC DNA]</scope>
    <source>
        <strain evidence="2">cv. Punajuju</strain>
    </source>
</reference>
<name>A0ACB8YXZ5_CICIN</name>
<evidence type="ECO:0000313" key="1">
    <source>
        <dbReference type="EMBL" id="KAI3688885.1"/>
    </source>
</evidence>
<dbReference type="EMBL" id="CM042017">
    <property type="protein sequence ID" value="KAI3688885.1"/>
    <property type="molecule type" value="Genomic_DNA"/>
</dbReference>
<protein>
    <submittedName>
        <fullName evidence="1">Uncharacterized protein</fullName>
    </submittedName>
</protein>
<evidence type="ECO:0000313" key="2">
    <source>
        <dbReference type="Proteomes" id="UP001055811"/>
    </source>
</evidence>
<accession>A0ACB8YXZ5</accession>
<keyword evidence="2" id="KW-1185">Reference proteome</keyword>
<comment type="caution">
    <text evidence="1">The sequence shown here is derived from an EMBL/GenBank/DDBJ whole genome shotgun (WGS) entry which is preliminary data.</text>
</comment>
<organism evidence="1 2">
    <name type="scientific">Cichorium intybus</name>
    <name type="common">Chicory</name>
    <dbReference type="NCBI Taxonomy" id="13427"/>
    <lineage>
        <taxon>Eukaryota</taxon>
        <taxon>Viridiplantae</taxon>
        <taxon>Streptophyta</taxon>
        <taxon>Embryophyta</taxon>
        <taxon>Tracheophyta</taxon>
        <taxon>Spermatophyta</taxon>
        <taxon>Magnoliopsida</taxon>
        <taxon>eudicotyledons</taxon>
        <taxon>Gunneridae</taxon>
        <taxon>Pentapetalae</taxon>
        <taxon>asterids</taxon>
        <taxon>campanulids</taxon>
        <taxon>Asterales</taxon>
        <taxon>Asteraceae</taxon>
        <taxon>Cichorioideae</taxon>
        <taxon>Cichorieae</taxon>
        <taxon>Cichoriinae</taxon>
        <taxon>Cichorium</taxon>
    </lineage>
</organism>